<dbReference type="CDD" id="cd00210">
    <property type="entry name" value="PTS_IIA_glc"/>
    <property type="match status" value="1"/>
</dbReference>
<proteinExistence type="predicted"/>
<sequence>MFFKKWFGKKEKPTHEDVVAPLTGIVKPLEEVPDPVFSEKMMGDGIAIEPADGEVVSPVNGEVVQVFPTKHAVGLRSEAGVELLIHVGLETVSMNGEGFTAHVAAGDRVKVGQRLLTVDLDLVKQKAKSTITPIIVTNGDVVASLQKTSETKATKGETAIFRIDTNA</sequence>
<evidence type="ECO:0000256" key="5">
    <source>
        <dbReference type="ARBA" id="ARBA00022683"/>
    </source>
</evidence>
<accession>A0A1B7KP33</accession>
<dbReference type="SUPFAM" id="SSF51261">
    <property type="entry name" value="Duplicated hybrid motif"/>
    <property type="match status" value="1"/>
</dbReference>
<dbReference type="PROSITE" id="PS00371">
    <property type="entry name" value="PTS_EIIA_TYPE_1_HIS"/>
    <property type="match status" value="1"/>
</dbReference>
<comment type="subcellular location">
    <subcellularLocation>
        <location evidence="1">Cytoplasm</location>
    </subcellularLocation>
</comment>
<dbReference type="AlphaFoldDB" id="A0A1B7KP33"/>
<gene>
    <name evidence="8" type="ORF">A7K69_13305</name>
</gene>
<dbReference type="Pfam" id="PF00358">
    <property type="entry name" value="PTS_EIIA_1"/>
    <property type="match status" value="1"/>
</dbReference>
<dbReference type="PANTHER" id="PTHR45008">
    <property type="entry name" value="PTS SYSTEM GLUCOSE-SPECIFIC EIIA COMPONENT"/>
    <property type="match status" value="1"/>
</dbReference>
<dbReference type="GO" id="GO:0009401">
    <property type="term" value="P:phosphoenolpyruvate-dependent sugar phosphotransferase system"/>
    <property type="evidence" value="ECO:0007669"/>
    <property type="project" value="UniProtKB-KW"/>
</dbReference>
<evidence type="ECO:0000259" key="7">
    <source>
        <dbReference type="PROSITE" id="PS51093"/>
    </source>
</evidence>
<evidence type="ECO:0000313" key="8">
    <source>
        <dbReference type="EMBL" id="OAT71770.1"/>
    </source>
</evidence>
<reference evidence="9" key="1">
    <citation type="submission" date="2016-05" db="EMBL/GenBank/DDBJ databases">
        <authorList>
            <person name="Wang W."/>
            <person name="Zhu L."/>
        </authorList>
    </citation>
    <scope>NUCLEOTIDE SEQUENCE [LARGE SCALE GENOMIC DNA]</scope>
    <source>
        <strain evidence="9">W-2</strain>
    </source>
</reference>
<keyword evidence="4" id="KW-0808">Transferase</keyword>
<name>A0A1B7KP33_PARTM</name>
<dbReference type="NCBIfam" id="TIGR00830">
    <property type="entry name" value="PTBA"/>
    <property type="match status" value="1"/>
</dbReference>
<dbReference type="Gene3D" id="2.70.70.10">
    <property type="entry name" value="Glucose Permease (Domain IIA)"/>
    <property type="match status" value="1"/>
</dbReference>
<dbReference type="EMBL" id="LXMA01000041">
    <property type="protein sequence ID" value="OAT71770.1"/>
    <property type="molecule type" value="Genomic_DNA"/>
</dbReference>
<keyword evidence="2" id="KW-0813">Transport</keyword>
<evidence type="ECO:0000256" key="6">
    <source>
        <dbReference type="ARBA" id="ARBA00022777"/>
    </source>
</evidence>
<dbReference type="InterPro" id="IPR050890">
    <property type="entry name" value="PTS_EIIA_component"/>
</dbReference>
<dbReference type="InterPro" id="IPR011055">
    <property type="entry name" value="Dup_hybrid_motif"/>
</dbReference>
<evidence type="ECO:0000256" key="4">
    <source>
        <dbReference type="ARBA" id="ARBA00022679"/>
    </source>
</evidence>
<dbReference type="GO" id="GO:0016301">
    <property type="term" value="F:kinase activity"/>
    <property type="evidence" value="ECO:0007669"/>
    <property type="project" value="UniProtKB-KW"/>
</dbReference>
<keyword evidence="5" id="KW-0598">Phosphotransferase system</keyword>
<evidence type="ECO:0000256" key="1">
    <source>
        <dbReference type="ARBA" id="ARBA00004496"/>
    </source>
</evidence>
<feature type="domain" description="PTS EIIA type-1" evidence="7">
    <location>
        <begin position="34"/>
        <end position="138"/>
    </location>
</feature>
<evidence type="ECO:0000256" key="2">
    <source>
        <dbReference type="ARBA" id="ARBA00022448"/>
    </source>
</evidence>
<dbReference type="InterPro" id="IPR001127">
    <property type="entry name" value="PTS_EIIA_1_perm"/>
</dbReference>
<keyword evidence="6" id="KW-0418">Kinase</keyword>
<dbReference type="GO" id="GO:0005737">
    <property type="term" value="C:cytoplasm"/>
    <property type="evidence" value="ECO:0007669"/>
    <property type="project" value="UniProtKB-SubCell"/>
</dbReference>
<dbReference type="Proteomes" id="UP000078290">
    <property type="component" value="Unassembled WGS sequence"/>
</dbReference>
<dbReference type="OrthoDB" id="92465at2"/>
<dbReference type="RefSeq" id="WP_064552852.1">
    <property type="nucleotide sequence ID" value="NZ_LXMA01000041.1"/>
</dbReference>
<comment type="caution">
    <text evidence="8">The sequence shown here is derived from an EMBL/GenBank/DDBJ whole genome shotgun (WGS) entry which is preliminary data.</text>
</comment>
<keyword evidence="3 8" id="KW-0762">Sugar transport</keyword>
<dbReference type="PROSITE" id="PS51093">
    <property type="entry name" value="PTS_EIIA_TYPE_1"/>
    <property type="match status" value="1"/>
</dbReference>
<dbReference type="FunFam" id="2.70.70.10:FF:000001">
    <property type="entry name" value="PTS system glucose-specific IIA component"/>
    <property type="match status" value="1"/>
</dbReference>
<evidence type="ECO:0000256" key="3">
    <source>
        <dbReference type="ARBA" id="ARBA00022597"/>
    </source>
</evidence>
<protein>
    <submittedName>
        <fullName evidence="8">PTS glucose transporter subunit IIA</fullName>
    </submittedName>
</protein>
<organism evidence="8 9">
    <name type="scientific">Parageobacillus thermoglucosidasius</name>
    <name type="common">Geobacillus thermoglucosidasius</name>
    <dbReference type="NCBI Taxonomy" id="1426"/>
    <lineage>
        <taxon>Bacteria</taxon>
        <taxon>Bacillati</taxon>
        <taxon>Bacillota</taxon>
        <taxon>Bacilli</taxon>
        <taxon>Bacillales</taxon>
        <taxon>Anoxybacillaceae</taxon>
        <taxon>Parageobacillus</taxon>
    </lineage>
</organism>
<dbReference type="PANTHER" id="PTHR45008:SF1">
    <property type="entry name" value="PTS SYSTEM GLUCOSE-SPECIFIC EIIA COMPONENT"/>
    <property type="match status" value="1"/>
</dbReference>
<evidence type="ECO:0000313" key="9">
    <source>
        <dbReference type="Proteomes" id="UP000078290"/>
    </source>
</evidence>